<evidence type="ECO:0000256" key="11">
    <source>
        <dbReference type="RuleBase" id="RU000675"/>
    </source>
</evidence>
<keyword evidence="5" id="KW-0052">Apoplast</keyword>
<evidence type="ECO:0000259" key="16">
    <source>
        <dbReference type="Pfam" id="PF21467"/>
    </source>
</evidence>
<keyword evidence="8 11" id="KW-0378">Hydrolase</keyword>
<evidence type="ECO:0000256" key="4">
    <source>
        <dbReference type="ARBA" id="ARBA00012756"/>
    </source>
</evidence>
<proteinExistence type="inferred from homology"/>
<keyword evidence="10 11" id="KW-0326">Glycosidase</keyword>
<dbReference type="Pfam" id="PF01301">
    <property type="entry name" value="Glyco_hydro_35"/>
    <property type="match status" value="1"/>
</dbReference>
<dbReference type="AlphaFoldDB" id="A0A9W7I1Y7"/>
<evidence type="ECO:0000259" key="14">
    <source>
        <dbReference type="Pfam" id="PF01301"/>
    </source>
</evidence>
<keyword evidence="9" id="KW-0325">Glycoprotein</keyword>
<protein>
    <recommendedName>
        <fullName evidence="4 11">Beta-galactosidase</fullName>
        <ecNumber evidence="4 11">3.2.1.23</ecNumber>
    </recommendedName>
</protein>
<evidence type="ECO:0000259" key="15">
    <source>
        <dbReference type="Pfam" id="PF17834"/>
    </source>
</evidence>
<evidence type="ECO:0000256" key="7">
    <source>
        <dbReference type="ARBA" id="ARBA00022729"/>
    </source>
</evidence>
<dbReference type="Gene3D" id="3.20.20.80">
    <property type="entry name" value="Glycosidases"/>
    <property type="match status" value="1"/>
</dbReference>
<name>A0A9W7I1Y7_HIBTR</name>
<dbReference type="InterPro" id="IPR019801">
    <property type="entry name" value="Glyco_hydro_35_CS"/>
</dbReference>
<sequence length="688" mass="77910">MIGLLFVVLAAAGVGNCHSYGRNVTYDGRSLLIDGQHLLLFSGSIHYPRSTPEMWPSLISKAKQGGIDVIQTYVFWNLHEPQQGQYDFSGRRDIVRFIREVEAHGLYVCLRIVPFIESEWTYGGLPFWLHDVPGIVFRSDNGPFKFHMRKWVTKVVDMMKSEKLYASQGGPIILSQIENEYERLESAFNGEGSRYVHWAAGLAVGLQTGVPWIMCSQQDAPDPVINTCNGFECGVKFQGPNTPNKPSMWTENWTSFVQRYGQEPFIRSAEEIAFHVALFIAKNGTYVNYYMYHGGTNFGRTAAARVITSYYDQAPLDEYGLIRQPLWGHLKELHAAIRLCTVPLLSGFSETSSLGDLQTAYVFKGKSGECAAFLVNNDNSSNVRVHFQSNSFELPPMSISILADCKNLAFNTAKVSAQYNTRSRTVKHIFDSMERWEEYNEPIPTFSNTSLRADVLLDQMSTTKDTSDYLWYTVCFQHDSDAQAELSVLSNAHVLHAFVNGQYKGYAYGGNHNFVLENTVELKKGTNNITLLSVMIGLPDSGAYLESKTAGIRSVRIQDKYLNNYRWGYQIGLLGEKSKIFSSEHEVQWSPFRGRPHRLTWYKTWFDAPSGNDPLALNLGSMGKGEVWVNGESIGRYWVSIHTPKHRPSQTWYHVPRSFLKPRGNLLVLLEEEYGDPLGITLDRVWIS</sequence>
<dbReference type="Proteomes" id="UP001165190">
    <property type="component" value="Unassembled WGS sequence"/>
</dbReference>
<evidence type="ECO:0000256" key="12">
    <source>
        <dbReference type="RuleBase" id="RU003679"/>
    </source>
</evidence>
<dbReference type="Pfam" id="PF21467">
    <property type="entry name" value="BetaGal_gal-bd"/>
    <property type="match status" value="1"/>
</dbReference>
<dbReference type="PROSITE" id="PS01182">
    <property type="entry name" value="GLYCOSYL_HYDROL_F35"/>
    <property type="match status" value="1"/>
</dbReference>
<dbReference type="InterPro" id="IPR017853">
    <property type="entry name" value="GH"/>
</dbReference>
<dbReference type="InterPro" id="IPR041392">
    <property type="entry name" value="GHD"/>
</dbReference>
<dbReference type="InterPro" id="IPR031330">
    <property type="entry name" value="Gly_Hdrlase_35_cat"/>
</dbReference>
<keyword evidence="6" id="KW-0964">Secreted</keyword>
<keyword evidence="18" id="KW-1185">Reference proteome</keyword>
<evidence type="ECO:0000256" key="6">
    <source>
        <dbReference type="ARBA" id="ARBA00022525"/>
    </source>
</evidence>
<dbReference type="GO" id="GO:0048046">
    <property type="term" value="C:apoplast"/>
    <property type="evidence" value="ECO:0007669"/>
    <property type="project" value="UniProtKB-SubCell"/>
</dbReference>
<feature type="chain" id="PRO_5040889683" description="Beta-galactosidase" evidence="13">
    <location>
        <begin position="20"/>
        <end position="688"/>
    </location>
</feature>
<comment type="subcellular location">
    <subcellularLocation>
        <location evidence="2">Secreted</location>
        <location evidence="2">Extracellular space</location>
        <location evidence="2">Apoplast</location>
    </subcellularLocation>
</comment>
<evidence type="ECO:0000256" key="8">
    <source>
        <dbReference type="ARBA" id="ARBA00022801"/>
    </source>
</evidence>
<comment type="similarity">
    <text evidence="3 12">Belongs to the glycosyl hydrolase 35 family.</text>
</comment>
<dbReference type="FunFam" id="3.20.20.80:FF:000006">
    <property type="entry name" value="Beta-galactosidase"/>
    <property type="match status" value="1"/>
</dbReference>
<evidence type="ECO:0000256" key="5">
    <source>
        <dbReference type="ARBA" id="ARBA00022523"/>
    </source>
</evidence>
<evidence type="ECO:0000256" key="1">
    <source>
        <dbReference type="ARBA" id="ARBA00001412"/>
    </source>
</evidence>
<evidence type="ECO:0000256" key="10">
    <source>
        <dbReference type="ARBA" id="ARBA00023295"/>
    </source>
</evidence>
<evidence type="ECO:0000256" key="3">
    <source>
        <dbReference type="ARBA" id="ARBA00009809"/>
    </source>
</evidence>
<dbReference type="InterPro" id="IPR048913">
    <property type="entry name" value="BetaGal_gal-bd"/>
</dbReference>
<evidence type="ECO:0000256" key="13">
    <source>
        <dbReference type="SAM" id="SignalP"/>
    </source>
</evidence>
<dbReference type="InterPro" id="IPR001944">
    <property type="entry name" value="Glycoside_Hdrlase_35"/>
</dbReference>
<evidence type="ECO:0000256" key="2">
    <source>
        <dbReference type="ARBA" id="ARBA00004271"/>
    </source>
</evidence>
<dbReference type="EMBL" id="BSYR01000022">
    <property type="protein sequence ID" value="GMI87297.1"/>
    <property type="molecule type" value="Genomic_DNA"/>
</dbReference>
<dbReference type="Gene3D" id="2.60.120.260">
    <property type="entry name" value="Galactose-binding domain-like"/>
    <property type="match status" value="1"/>
</dbReference>
<dbReference type="FunFam" id="2.60.120.260:FF:000142">
    <property type="entry name" value="Beta-galactosidase"/>
    <property type="match status" value="1"/>
</dbReference>
<dbReference type="InterPro" id="IPR008979">
    <property type="entry name" value="Galactose-bd-like_sf"/>
</dbReference>
<dbReference type="SUPFAM" id="SSF51445">
    <property type="entry name" value="(Trans)glycosidases"/>
    <property type="match status" value="1"/>
</dbReference>
<feature type="domain" description="Beta-galactosidase galactose-binding" evidence="16">
    <location>
        <begin position="599"/>
        <end position="665"/>
    </location>
</feature>
<dbReference type="FunFam" id="2.60.120.260:FF:000050">
    <property type="entry name" value="Beta-galactosidase"/>
    <property type="match status" value="1"/>
</dbReference>
<gene>
    <name evidence="17" type="ORF">HRI_002399000</name>
</gene>
<comment type="caution">
    <text evidence="17">The sequence shown here is derived from an EMBL/GenBank/DDBJ whole genome shotgun (WGS) entry which is preliminary data.</text>
</comment>
<dbReference type="SUPFAM" id="SSF49785">
    <property type="entry name" value="Galactose-binding domain-like"/>
    <property type="match status" value="2"/>
</dbReference>
<dbReference type="EC" id="3.2.1.23" evidence="4 11"/>
<dbReference type="OrthoDB" id="1657402at2759"/>
<dbReference type="Pfam" id="PF17834">
    <property type="entry name" value="GHD"/>
    <property type="match status" value="1"/>
</dbReference>
<keyword evidence="7 13" id="KW-0732">Signal</keyword>
<organism evidence="17 18">
    <name type="scientific">Hibiscus trionum</name>
    <name type="common">Flower of an hour</name>
    <dbReference type="NCBI Taxonomy" id="183268"/>
    <lineage>
        <taxon>Eukaryota</taxon>
        <taxon>Viridiplantae</taxon>
        <taxon>Streptophyta</taxon>
        <taxon>Embryophyta</taxon>
        <taxon>Tracheophyta</taxon>
        <taxon>Spermatophyta</taxon>
        <taxon>Magnoliopsida</taxon>
        <taxon>eudicotyledons</taxon>
        <taxon>Gunneridae</taxon>
        <taxon>Pentapetalae</taxon>
        <taxon>rosids</taxon>
        <taxon>malvids</taxon>
        <taxon>Malvales</taxon>
        <taxon>Malvaceae</taxon>
        <taxon>Malvoideae</taxon>
        <taxon>Hibiscus</taxon>
    </lineage>
</organism>
<dbReference type="PRINTS" id="PR00742">
    <property type="entry name" value="GLHYDRLASE35"/>
</dbReference>
<reference evidence="17" key="1">
    <citation type="submission" date="2023-05" db="EMBL/GenBank/DDBJ databases">
        <title>Genome and transcriptome analyses reveal genes involved in the formation of fine ridges on petal epidermal cells in Hibiscus trionum.</title>
        <authorList>
            <person name="Koshimizu S."/>
            <person name="Masuda S."/>
            <person name="Ishii T."/>
            <person name="Shirasu K."/>
            <person name="Hoshino A."/>
            <person name="Arita M."/>
        </authorList>
    </citation>
    <scope>NUCLEOTIDE SEQUENCE</scope>
    <source>
        <strain evidence="17">Hamamatsu line</strain>
    </source>
</reference>
<evidence type="ECO:0000313" key="18">
    <source>
        <dbReference type="Proteomes" id="UP001165190"/>
    </source>
</evidence>
<evidence type="ECO:0000313" key="17">
    <source>
        <dbReference type="EMBL" id="GMI87297.1"/>
    </source>
</evidence>
<dbReference type="GO" id="GO:0004565">
    <property type="term" value="F:beta-galactosidase activity"/>
    <property type="evidence" value="ECO:0007669"/>
    <property type="project" value="UniProtKB-EC"/>
</dbReference>
<feature type="domain" description="Glycoside hydrolase 35 catalytic" evidence="14">
    <location>
        <begin position="30"/>
        <end position="336"/>
    </location>
</feature>
<dbReference type="GO" id="GO:0005975">
    <property type="term" value="P:carbohydrate metabolic process"/>
    <property type="evidence" value="ECO:0007669"/>
    <property type="project" value="InterPro"/>
</dbReference>
<feature type="domain" description="Beta-galactosidase beta-sandwich" evidence="15">
    <location>
        <begin position="359"/>
        <end position="415"/>
    </location>
</feature>
<accession>A0A9W7I1Y7</accession>
<evidence type="ECO:0000256" key="9">
    <source>
        <dbReference type="ARBA" id="ARBA00023180"/>
    </source>
</evidence>
<feature type="signal peptide" evidence="13">
    <location>
        <begin position="1"/>
        <end position="19"/>
    </location>
</feature>
<comment type="catalytic activity">
    <reaction evidence="1 11">
        <text>Hydrolysis of terminal non-reducing beta-D-galactose residues in beta-D-galactosides.</text>
        <dbReference type="EC" id="3.2.1.23"/>
    </reaction>
</comment>
<dbReference type="PANTHER" id="PTHR23421">
    <property type="entry name" value="BETA-GALACTOSIDASE RELATED"/>
    <property type="match status" value="1"/>
</dbReference>